<evidence type="ECO:0000313" key="2">
    <source>
        <dbReference type="Proteomes" id="UP000799777"/>
    </source>
</evidence>
<dbReference type="Proteomes" id="UP000799777">
    <property type="component" value="Unassembled WGS sequence"/>
</dbReference>
<evidence type="ECO:0000313" key="1">
    <source>
        <dbReference type="EMBL" id="KAF2028516.1"/>
    </source>
</evidence>
<dbReference type="EMBL" id="ML978212">
    <property type="protein sequence ID" value="KAF2028516.1"/>
    <property type="molecule type" value="Genomic_DNA"/>
</dbReference>
<comment type="caution">
    <text evidence="1">The sequence shown here is derived from an EMBL/GenBank/DDBJ whole genome shotgun (WGS) entry which is preliminary data.</text>
</comment>
<protein>
    <submittedName>
        <fullName evidence="1">Uncharacterized protein</fullName>
    </submittedName>
</protein>
<dbReference type="AlphaFoldDB" id="A0A9P4LIW9"/>
<gene>
    <name evidence="1" type="ORF">EK21DRAFT_90641</name>
</gene>
<proteinExistence type="predicted"/>
<keyword evidence="2" id="KW-1185">Reference proteome</keyword>
<reference evidence="1" key="1">
    <citation type="journal article" date="2020" name="Stud. Mycol.">
        <title>101 Dothideomycetes genomes: a test case for predicting lifestyles and emergence of pathogens.</title>
        <authorList>
            <person name="Haridas S."/>
            <person name="Albert R."/>
            <person name="Binder M."/>
            <person name="Bloem J."/>
            <person name="Labutti K."/>
            <person name="Salamov A."/>
            <person name="Andreopoulos B."/>
            <person name="Baker S."/>
            <person name="Barry K."/>
            <person name="Bills G."/>
            <person name="Bluhm B."/>
            <person name="Cannon C."/>
            <person name="Castanera R."/>
            <person name="Culley D."/>
            <person name="Daum C."/>
            <person name="Ezra D."/>
            <person name="Gonzalez J."/>
            <person name="Henrissat B."/>
            <person name="Kuo A."/>
            <person name="Liang C."/>
            <person name="Lipzen A."/>
            <person name="Lutzoni F."/>
            <person name="Magnuson J."/>
            <person name="Mondo S."/>
            <person name="Nolan M."/>
            <person name="Ohm R."/>
            <person name="Pangilinan J."/>
            <person name="Park H.-J."/>
            <person name="Ramirez L."/>
            <person name="Alfaro M."/>
            <person name="Sun H."/>
            <person name="Tritt A."/>
            <person name="Yoshinaga Y."/>
            <person name="Zwiers L.-H."/>
            <person name="Turgeon B."/>
            <person name="Goodwin S."/>
            <person name="Spatafora J."/>
            <person name="Crous P."/>
            <person name="Grigoriev I."/>
        </authorList>
    </citation>
    <scope>NUCLEOTIDE SEQUENCE</scope>
    <source>
        <strain evidence="1">CBS 110217</strain>
    </source>
</reference>
<sequence length="105" mass="11944">MTEMWARIANLHLSEDNRIKIGIRVRQDVHWANFFDSLDIDVPALKNAAGSVEVSVVIEWEAKDEMEEAEDAEEVFDDEKIDVEGSSEVDMIQDWAVASFGELFV</sequence>
<organism evidence="1 2">
    <name type="scientific">Setomelanomma holmii</name>
    <dbReference type="NCBI Taxonomy" id="210430"/>
    <lineage>
        <taxon>Eukaryota</taxon>
        <taxon>Fungi</taxon>
        <taxon>Dikarya</taxon>
        <taxon>Ascomycota</taxon>
        <taxon>Pezizomycotina</taxon>
        <taxon>Dothideomycetes</taxon>
        <taxon>Pleosporomycetidae</taxon>
        <taxon>Pleosporales</taxon>
        <taxon>Pleosporineae</taxon>
        <taxon>Phaeosphaeriaceae</taxon>
        <taxon>Setomelanomma</taxon>
    </lineage>
</organism>
<name>A0A9P4LIW9_9PLEO</name>
<accession>A0A9P4LIW9</accession>